<dbReference type="InterPro" id="IPR013210">
    <property type="entry name" value="LRR_N_plant-typ"/>
</dbReference>
<evidence type="ECO:0000256" key="1">
    <source>
        <dbReference type="ARBA" id="ARBA00004370"/>
    </source>
</evidence>
<reference evidence="9 10" key="1">
    <citation type="journal article" date="2022" name="Nat. Plants">
        <title>Genomes of leafy and leafless Platanthera orchids illuminate the evolution of mycoheterotrophy.</title>
        <authorList>
            <person name="Li M.H."/>
            <person name="Liu K.W."/>
            <person name="Li Z."/>
            <person name="Lu H.C."/>
            <person name="Ye Q.L."/>
            <person name="Zhang D."/>
            <person name="Wang J.Y."/>
            <person name="Li Y.F."/>
            <person name="Zhong Z.M."/>
            <person name="Liu X."/>
            <person name="Yu X."/>
            <person name="Liu D.K."/>
            <person name="Tu X.D."/>
            <person name="Liu B."/>
            <person name="Hao Y."/>
            <person name="Liao X.Y."/>
            <person name="Jiang Y.T."/>
            <person name="Sun W.H."/>
            <person name="Chen J."/>
            <person name="Chen Y.Q."/>
            <person name="Ai Y."/>
            <person name="Zhai J.W."/>
            <person name="Wu S.S."/>
            <person name="Zhou Z."/>
            <person name="Hsiao Y.Y."/>
            <person name="Wu W.L."/>
            <person name="Chen Y.Y."/>
            <person name="Lin Y.F."/>
            <person name="Hsu J.L."/>
            <person name="Li C.Y."/>
            <person name="Wang Z.W."/>
            <person name="Zhao X."/>
            <person name="Zhong W.Y."/>
            <person name="Ma X.K."/>
            <person name="Ma L."/>
            <person name="Huang J."/>
            <person name="Chen G.Z."/>
            <person name="Huang M.Z."/>
            <person name="Huang L."/>
            <person name="Peng D.H."/>
            <person name="Luo Y.B."/>
            <person name="Zou S.Q."/>
            <person name="Chen S.P."/>
            <person name="Lan S."/>
            <person name="Tsai W.C."/>
            <person name="Van de Peer Y."/>
            <person name="Liu Z.J."/>
        </authorList>
    </citation>
    <scope>NUCLEOTIDE SEQUENCE [LARGE SCALE GENOMIC DNA]</scope>
    <source>
        <strain evidence="9">Lor288</strain>
    </source>
</reference>
<evidence type="ECO:0000256" key="4">
    <source>
        <dbReference type="ARBA" id="ARBA00022737"/>
    </source>
</evidence>
<comment type="subcellular location">
    <subcellularLocation>
        <location evidence="1">Membrane</location>
    </subcellularLocation>
</comment>
<dbReference type="InterPro" id="IPR001245">
    <property type="entry name" value="Ser-Thr/Tyr_kinase_cat_dom"/>
</dbReference>
<evidence type="ECO:0000259" key="8">
    <source>
        <dbReference type="PROSITE" id="PS50011"/>
    </source>
</evidence>
<keyword evidence="5 7" id="KW-1133">Transmembrane helix</keyword>
<keyword evidence="10" id="KW-1185">Reference proteome</keyword>
<protein>
    <submittedName>
        <fullName evidence="9">Leucine-rich repeat receptor-like protein kinase</fullName>
    </submittedName>
</protein>
<accession>A0ABR2MP02</accession>
<dbReference type="InterPro" id="IPR001611">
    <property type="entry name" value="Leu-rich_rpt"/>
</dbReference>
<dbReference type="PROSITE" id="PS50011">
    <property type="entry name" value="PROTEIN_KINASE_DOM"/>
    <property type="match status" value="1"/>
</dbReference>
<dbReference type="Gene3D" id="3.80.10.10">
    <property type="entry name" value="Ribonuclease Inhibitor"/>
    <property type="match status" value="2"/>
</dbReference>
<evidence type="ECO:0000313" key="9">
    <source>
        <dbReference type="EMBL" id="KAK8965741.1"/>
    </source>
</evidence>
<evidence type="ECO:0000256" key="5">
    <source>
        <dbReference type="ARBA" id="ARBA00022989"/>
    </source>
</evidence>
<dbReference type="InterPro" id="IPR032675">
    <property type="entry name" value="LRR_dom_sf"/>
</dbReference>
<evidence type="ECO:0000256" key="6">
    <source>
        <dbReference type="ARBA" id="ARBA00023136"/>
    </source>
</evidence>
<keyword evidence="2" id="KW-0433">Leucine-rich repeat</keyword>
<feature type="domain" description="Protein kinase" evidence="8">
    <location>
        <begin position="354"/>
        <end position="637"/>
    </location>
</feature>
<organism evidence="9 10">
    <name type="scientific">Platanthera guangdongensis</name>
    <dbReference type="NCBI Taxonomy" id="2320717"/>
    <lineage>
        <taxon>Eukaryota</taxon>
        <taxon>Viridiplantae</taxon>
        <taxon>Streptophyta</taxon>
        <taxon>Embryophyta</taxon>
        <taxon>Tracheophyta</taxon>
        <taxon>Spermatophyta</taxon>
        <taxon>Magnoliopsida</taxon>
        <taxon>Liliopsida</taxon>
        <taxon>Asparagales</taxon>
        <taxon>Orchidaceae</taxon>
        <taxon>Orchidoideae</taxon>
        <taxon>Orchideae</taxon>
        <taxon>Orchidinae</taxon>
        <taxon>Platanthera</taxon>
    </lineage>
</organism>
<keyword evidence="6 7" id="KW-0472">Membrane</keyword>
<dbReference type="InterPro" id="IPR000719">
    <property type="entry name" value="Prot_kinase_dom"/>
</dbReference>
<dbReference type="PANTHER" id="PTHR48007:SF64">
    <property type="entry name" value="POLLEN RECEPTOR-LIKE KINASE 1"/>
    <property type="match status" value="1"/>
</dbReference>
<keyword evidence="4" id="KW-0677">Repeat</keyword>
<dbReference type="Gene3D" id="3.30.200.20">
    <property type="entry name" value="Phosphorylase Kinase, domain 1"/>
    <property type="match status" value="1"/>
</dbReference>
<comment type="caution">
    <text evidence="9">The sequence shown here is derived from an EMBL/GenBank/DDBJ whole genome shotgun (WGS) entry which is preliminary data.</text>
</comment>
<feature type="transmembrane region" description="Helical" evidence="7">
    <location>
        <begin position="265"/>
        <end position="290"/>
    </location>
</feature>
<evidence type="ECO:0000313" key="10">
    <source>
        <dbReference type="Proteomes" id="UP001412067"/>
    </source>
</evidence>
<dbReference type="SUPFAM" id="SSF56112">
    <property type="entry name" value="Protein kinase-like (PK-like)"/>
    <property type="match status" value="1"/>
</dbReference>
<dbReference type="InterPro" id="IPR046959">
    <property type="entry name" value="PRK1-6/SRF4-like"/>
</dbReference>
<gene>
    <name evidence="9" type="ORF">KSP40_PGU007969</name>
</gene>
<dbReference type="InterPro" id="IPR011009">
    <property type="entry name" value="Kinase-like_dom_sf"/>
</dbReference>
<dbReference type="SUPFAM" id="SSF52058">
    <property type="entry name" value="L domain-like"/>
    <property type="match status" value="1"/>
</dbReference>
<sequence length="641" mass="69966">MAGQAAPRFPLPAPTTALSLFVLLVAAPAISFTTFVSAGAEEGEALLRFKSTLYGLDADLPSWIPGPAPCSANFTTWEGVICFNGHVWGVQLENRGLVGTLEIEPLVALIGLRAISFMHNNLAGPLPDLNRLGALKAVYLSDNNFSGEIQGGAFAGMLSLKKLFISDNGFTGPIPESLVNLSKLAELRLDHNEFAGPLPEFSQPGLVTVDVSFNALEGPIPQRLSKMDPKFFQGNPKLCGAPLAVPCGVDAGEKRRPATHHALSVFRLAPIIAFCVLFFLALIFLGPIFLLTRHDETVVMGRPSSKQSRAAPADASKLEITGLSEKHHNHHRHDSRLVFLRAATERFELQELLRASAEVLGSGNFGSSFKAMLPAVPAVVVKRFREMNGVGRDDFNEHMRRLGRLSHANVLPLIAFYYRKEEKLLITHFVPNGSLAHMLHGNRGSTLPPLDFLARLKIVKGVARGLGYLYDELPVLKLPHGHLKSSNVLLDENLEPLLADYALAPVMNAAYASQVMVAYKTPEVTQLGQPSRKSDVWCFGVLILEILTGKFPANFLHKGSGSSGTDLATWVSSVIKEEGDGKEVYDSDMRISSTAGKGQWEEMMHKLLMIGLDCCRENPDERMGMREVLERILQLNLSTSN</sequence>
<dbReference type="Pfam" id="PF08263">
    <property type="entry name" value="LRRNT_2"/>
    <property type="match status" value="1"/>
</dbReference>
<dbReference type="Gene3D" id="1.10.510.10">
    <property type="entry name" value="Transferase(Phosphotransferase) domain 1"/>
    <property type="match status" value="1"/>
</dbReference>
<name>A0ABR2MP02_9ASPA</name>
<dbReference type="Pfam" id="PF13855">
    <property type="entry name" value="LRR_8"/>
    <property type="match status" value="1"/>
</dbReference>
<dbReference type="Proteomes" id="UP001412067">
    <property type="component" value="Unassembled WGS sequence"/>
</dbReference>
<keyword evidence="3 7" id="KW-0812">Transmembrane</keyword>
<evidence type="ECO:0000256" key="3">
    <source>
        <dbReference type="ARBA" id="ARBA00022692"/>
    </source>
</evidence>
<evidence type="ECO:0000256" key="7">
    <source>
        <dbReference type="SAM" id="Phobius"/>
    </source>
</evidence>
<feature type="transmembrane region" description="Helical" evidence="7">
    <location>
        <begin position="20"/>
        <end position="40"/>
    </location>
</feature>
<dbReference type="Pfam" id="PF07714">
    <property type="entry name" value="PK_Tyr_Ser-Thr"/>
    <property type="match status" value="1"/>
</dbReference>
<proteinExistence type="predicted"/>
<dbReference type="EMBL" id="JBBWWR010000005">
    <property type="protein sequence ID" value="KAK8965741.1"/>
    <property type="molecule type" value="Genomic_DNA"/>
</dbReference>
<evidence type="ECO:0000256" key="2">
    <source>
        <dbReference type="ARBA" id="ARBA00022614"/>
    </source>
</evidence>
<dbReference type="PANTHER" id="PTHR48007">
    <property type="entry name" value="LEUCINE-RICH REPEAT RECEPTOR-LIKE PROTEIN KINASE PXC1"/>
    <property type="match status" value="1"/>
</dbReference>